<gene>
    <name evidence="1" type="ORF">RND71_014375</name>
</gene>
<dbReference type="AlphaFoldDB" id="A0AAE1SAJ1"/>
<dbReference type="Proteomes" id="UP001291623">
    <property type="component" value="Unassembled WGS sequence"/>
</dbReference>
<organism evidence="1 2">
    <name type="scientific">Anisodus tanguticus</name>
    <dbReference type="NCBI Taxonomy" id="243964"/>
    <lineage>
        <taxon>Eukaryota</taxon>
        <taxon>Viridiplantae</taxon>
        <taxon>Streptophyta</taxon>
        <taxon>Embryophyta</taxon>
        <taxon>Tracheophyta</taxon>
        <taxon>Spermatophyta</taxon>
        <taxon>Magnoliopsida</taxon>
        <taxon>eudicotyledons</taxon>
        <taxon>Gunneridae</taxon>
        <taxon>Pentapetalae</taxon>
        <taxon>asterids</taxon>
        <taxon>lamiids</taxon>
        <taxon>Solanales</taxon>
        <taxon>Solanaceae</taxon>
        <taxon>Solanoideae</taxon>
        <taxon>Hyoscyameae</taxon>
        <taxon>Anisodus</taxon>
    </lineage>
</organism>
<evidence type="ECO:0000313" key="2">
    <source>
        <dbReference type="Proteomes" id="UP001291623"/>
    </source>
</evidence>
<evidence type="ECO:0000313" key="1">
    <source>
        <dbReference type="EMBL" id="KAK4366495.1"/>
    </source>
</evidence>
<dbReference type="EMBL" id="JAVYJV010000007">
    <property type="protein sequence ID" value="KAK4366495.1"/>
    <property type="molecule type" value="Genomic_DNA"/>
</dbReference>
<name>A0AAE1SAJ1_9SOLA</name>
<keyword evidence="2" id="KW-1185">Reference proteome</keyword>
<proteinExistence type="predicted"/>
<protein>
    <submittedName>
        <fullName evidence="1">Uncharacterized protein</fullName>
    </submittedName>
</protein>
<comment type="caution">
    <text evidence="1">The sequence shown here is derived from an EMBL/GenBank/DDBJ whole genome shotgun (WGS) entry which is preliminary data.</text>
</comment>
<sequence length="178" mass="19242">MALWVEHGASIMEVSGSKPPAYDSRGFTFWVELVARGLPSAGYFSCVVGESSIRLAFECSPVILLTLIINVDLCSCLEAFNGLWGSKGGDKKEKEKKNHLLAINLEDANADYLNSNGSGECLGLLILTELVIDELIEKKTAVSWKKGTRPYGSVLLLHFHKAIVAPLCFSNSASGAYS</sequence>
<accession>A0AAE1SAJ1</accession>
<reference evidence="1" key="1">
    <citation type="submission" date="2023-12" db="EMBL/GenBank/DDBJ databases">
        <title>Genome assembly of Anisodus tanguticus.</title>
        <authorList>
            <person name="Wang Y.-J."/>
        </authorList>
    </citation>
    <scope>NUCLEOTIDE SEQUENCE</scope>
    <source>
        <strain evidence="1">KB-2021</strain>
        <tissue evidence="1">Leaf</tissue>
    </source>
</reference>